<organism evidence="8 9">
    <name type="scientific">Cottoperca gobio</name>
    <name type="common">Frogmouth</name>
    <name type="synonym">Aphritis gobio</name>
    <dbReference type="NCBI Taxonomy" id="56716"/>
    <lineage>
        <taxon>Eukaryota</taxon>
        <taxon>Metazoa</taxon>
        <taxon>Chordata</taxon>
        <taxon>Craniata</taxon>
        <taxon>Vertebrata</taxon>
        <taxon>Euteleostomi</taxon>
        <taxon>Actinopterygii</taxon>
        <taxon>Neopterygii</taxon>
        <taxon>Teleostei</taxon>
        <taxon>Neoteleostei</taxon>
        <taxon>Acanthomorphata</taxon>
        <taxon>Eupercaria</taxon>
        <taxon>Perciformes</taxon>
        <taxon>Notothenioidei</taxon>
        <taxon>Bovichtidae</taxon>
        <taxon>Cottoperca</taxon>
    </lineage>
</organism>
<feature type="compositionally biased region" description="Basic residues" evidence="5">
    <location>
        <begin position="381"/>
        <end position="391"/>
    </location>
</feature>
<proteinExistence type="predicted"/>
<dbReference type="PANTHER" id="PTHR12080:SF134">
    <property type="entry name" value="CD48 ANTIGEN"/>
    <property type="match status" value="1"/>
</dbReference>
<dbReference type="InterPro" id="IPR015631">
    <property type="entry name" value="CD2/SLAM_rcpt"/>
</dbReference>
<dbReference type="InterPro" id="IPR013783">
    <property type="entry name" value="Ig-like_fold"/>
</dbReference>
<evidence type="ECO:0000256" key="6">
    <source>
        <dbReference type="SAM" id="Phobius"/>
    </source>
</evidence>
<keyword evidence="8" id="KW-1185">Reference proteome</keyword>
<dbReference type="RefSeq" id="XP_029304632.1">
    <property type="nucleotide sequence ID" value="XM_029448772.1"/>
</dbReference>
<evidence type="ECO:0000256" key="4">
    <source>
        <dbReference type="ARBA" id="ARBA00023180"/>
    </source>
</evidence>
<dbReference type="InterPro" id="IPR007110">
    <property type="entry name" value="Ig-like_dom"/>
</dbReference>
<comment type="subcellular location">
    <subcellularLocation>
        <location evidence="1">Membrane</location>
    </subcellularLocation>
</comment>
<reference evidence="9" key="1">
    <citation type="submission" date="2025-08" db="UniProtKB">
        <authorList>
            <consortium name="RefSeq"/>
        </authorList>
    </citation>
    <scope>IDENTIFICATION</scope>
</reference>
<dbReference type="OrthoDB" id="8963224at2759"/>
<dbReference type="PANTHER" id="PTHR12080">
    <property type="entry name" value="SIGNALING LYMPHOCYTIC ACTIVATION MOLECULE"/>
    <property type="match status" value="1"/>
</dbReference>
<evidence type="ECO:0000313" key="8">
    <source>
        <dbReference type="Proteomes" id="UP000504630"/>
    </source>
</evidence>
<dbReference type="GO" id="GO:0016020">
    <property type="term" value="C:membrane"/>
    <property type="evidence" value="ECO:0007669"/>
    <property type="project" value="UniProtKB-SubCell"/>
</dbReference>
<evidence type="ECO:0000256" key="2">
    <source>
        <dbReference type="ARBA" id="ARBA00022729"/>
    </source>
</evidence>
<feature type="compositionally biased region" description="Basic residues" evidence="5">
    <location>
        <begin position="288"/>
        <end position="303"/>
    </location>
</feature>
<keyword evidence="6" id="KW-1133">Transmembrane helix</keyword>
<dbReference type="Proteomes" id="UP000504630">
    <property type="component" value="Chromosome 2"/>
</dbReference>
<feature type="region of interest" description="Disordered" evidence="5">
    <location>
        <begin position="287"/>
        <end position="391"/>
    </location>
</feature>
<evidence type="ECO:0000259" key="7">
    <source>
        <dbReference type="PROSITE" id="PS50835"/>
    </source>
</evidence>
<dbReference type="InterPro" id="IPR036179">
    <property type="entry name" value="Ig-like_dom_sf"/>
</dbReference>
<dbReference type="KEGG" id="cgob:115019283"/>
<keyword evidence="2" id="KW-0732">Signal</keyword>
<protein>
    <submittedName>
        <fullName evidence="9">LOW QUALITY PROTEIN: T-cell surface antigen CD2-like</fullName>
    </submittedName>
</protein>
<feature type="transmembrane region" description="Helical" evidence="6">
    <location>
        <begin position="241"/>
        <end position="265"/>
    </location>
</feature>
<feature type="compositionally biased region" description="Pro residues" evidence="5">
    <location>
        <begin position="344"/>
        <end position="358"/>
    </location>
</feature>
<keyword evidence="4" id="KW-0325">Glycoprotein</keyword>
<name>A0A6J2R5C2_COTGO</name>
<evidence type="ECO:0000256" key="1">
    <source>
        <dbReference type="ARBA" id="ARBA00004370"/>
    </source>
</evidence>
<dbReference type="SUPFAM" id="SSF48726">
    <property type="entry name" value="Immunoglobulin"/>
    <property type="match status" value="1"/>
</dbReference>
<evidence type="ECO:0000256" key="3">
    <source>
        <dbReference type="ARBA" id="ARBA00023136"/>
    </source>
</evidence>
<dbReference type="AlphaFoldDB" id="A0A6J2R5C2"/>
<keyword evidence="3 6" id="KW-0472">Membrane</keyword>
<dbReference type="InParanoid" id="A0A6J2R5C2"/>
<accession>A0A6J2R5C2</accession>
<evidence type="ECO:0000313" key="9">
    <source>
        <dbReference type="RefSeq" id="XP_029304632.1"/>
    </source>
</evidence>
<dbReference type="GeneID" id="115019283"/>
<feature type="domain" description="Ig-like" evidence="7">
    <location>
        <begin position="125"/>
        <end position="222"/>
    </location>
</feature>
<evidence type="ECO:0000256" key="5">
    <source>
        <dbReference type="SAM" id="MobiDB-lite"/>
    </source>
</evidence>
<sequence>MQEVITMSRIIHRGLLLSKSNGHVAMTMAAASTIFLLLLCCYTISSEASQEGCDYYGATGDNFTVPLAARLTDGGSLQWIHNEAVLILNKKPNNVFITGDGELVNEDGSLRLMNLKKSNAGTYKPKVYGSNGKQKGNFKSIRLCVMERVPKPSVDIKCKLPSVTFTCKAAKDVTIEWLKKDKVLEKEKSLTLTRDAQLVQTDSFTCNVSNRVSFMTSNPATQNCFKSGFVFPETLLGINSWIVVGVGGGVVLVLIIVVIICCVCAKRKKSMQLKDEGELRLAWTNEQHHHHHHPNEQQHHHHQHPNEQNPPPDHHHHHQHHHQQQPAGHTGPRPHRSKQSRNQPRPPPSEGHPQPSPRRPTQAPGPVDKNDDEQPPPLPQPRKKAARIQKV</sequence>
<keyword evidence="6" id="KW-0812">Transmembrane</keyword>
<dbReference type="PROSITE" id="PS50835">
    <property type="entry name" value="IG_LIKE"/>
    <property type="match status" value="1"/>
</dbReference>
<feature type="compositionally biased region" description="Basic residues" evidence="5">
    <location>
        <begin position="314"/>
        <end position="323"/>
    </location>
</feature>
<dbReference type="Gene3D" id="2.60.40.10">
    <property type="entry name" value="Immunoglobulins"/>
    <property type="match status" value="2"/>
</dbReference>
<gene>
    <name evidence="9" type="primary">LOC115019283</name>
</gene>